<evidence type="ECO:0000256" key="2">
    <source>
        <dbReference type="SAM" id="MobiDB-lite"/>
    </source>
</evidence>
<organism evidence="3 4">
    <name type="scientific">Phanerochaete sordida</name>
    <dbReference type="NCBI Taxonomy" id="48140"/>
    <lineage>
        <taxon>Eukaryota</taxon>
        <taxon>Fungi</taxon>
        <taxon>Dikarya</taxon>
        <taxon>Basidiomycota</taxon>
        <taxon>Agaricomycotina</taxon>
        <taxon>Agaricomycetes</taxon>
        <taxon>Polyporales</taxon>
        <taxon>Phanerochaetaceae</taxon>
        <taxon>Phanerochaete</taxon>
    </lineage>
</organism>
<dbReference type="Proteomes" id="UP000703269">
    <property type="component" value="Unassembled WGS sequence"/>
</dbReference>
<accession>A0A9P3FYY7</accession>
<gene>
    <name evidence="3" type="ORF">PsYK624_019010</name>
</gene>
<evidence type="ECO:0008006" key="5">
    <source>
        <dbReference type="Google" id="ProtNLM"/>
    </source>
</evidence>
<name>A0A9P3FYY7_9APHY</name>
<dbReference type="EMBL" id="BPQB01000003">
    <property type="protein sequence ID" value="GJE85822.1"/>
    <property type="molecule type" value="Genomic_DNA"/>
</dbReference>
<feature type="compositionally biased region" description="Basic and acidic residues" evidence="2">
    <location>
        <begin position="381"/>
        <end position="395"/>
    </location>
</feature>
<evidence type="ECO:0000256" key="1">
    <source>
        <dbReference type="SAM" id="Coils"/>
    </source>
</evidence>
<dbReference type="PANTHER" id="PTHR42107">
    <property type="entry name" value="YALI0D24453P"/>
    <property type="match status" value="1"/>
</dbReference>
<feature type="region of interest" description="Disordered" evidence="2">
    <location>
        <begin position="339"/>
        <end position="446"/>
    </location>
</feature>
<keyword evidence="4" id="KW-1185">Reference proteome</keyword>
<dbReference type="AlphaFoldDB" id="A0A9P3FYY7"/>
<feature type="region of interest" description="Disordered" evidence="2">
    <location>
        <begin position="1"/>
        <end position="22"/>
    </location>
</feature>
<comment type="caution">
    <text evidence="3">The sequence shown here is derived from an EMBL/GenBank/DDBJ whole genome shotgun (WGS) entry which is preliminary data.</text>
</comment>
<keyword evidence="1" id="KW-0175">Coiled coil</keyword>
<feature type="coiled-coil region" evidence="1">
    <location>
        <begin position="273"/>
        <end position="310"/>
    </location>
</feature>
<reference evidence="3 4" key="1">
    <citation type="submission" date="2021-08" db="EMBL/GenBank/DDBJ databases">
        <title>Draft Genome Sequence of Phanerochaete sordida strain YK-624.</title>
        <authorList>
            <person name="Mori T."/>
            <person name="Dohra H."/>
            <person name="Suzuki T."/>
            <person name="Kawagishi H."/>
            <person name="Hirai H."/>
        </authorList>
    </citation>
    <scope>NUCLEOTIDE SEQUENCE [LARGE SCALE GENOMIC DNA]</scope>
    <source>
        <strain evidence="3 4">YK-624</strain>
    </source>
</reference>
<sequence length="534" mass="59536">MKTGSADVDSEPKGHVCPPSNATHPRDRWESLFVYGFICRFTTLRGKVEGLDSPMNFEEALMNDYVDPVMTQILSRFVLNLKPQTRNLSSDVISASITALFQEHVKGTDRGVFWNDELKINEDPLLGVENGFWGAPWDLKLRVLRQLVELQLCHSNDIKKIIDRAWGVVHNKHKKAEMTATRPPADDPQSQENLQLVPLGQDLQRKRYWVIDDSPRVYVSTNPWKITSSFQAVSSDREEYVALVAQLKELSPPPSKSGEKGYKKTDLNHIHLVQALEDRLPAIDAEIARIQRAQKRIAQRNILIAQAEIRETRTRRRTTRPDYAYLNDPIEEDEQDEYKFQEEEEEDDQFEDDELAGNGPAAGRRRVGTRRSTRAAANGTKPEDEWADWRVERRSARLGAPAETQVEKPPAKRARTEESGTASSREGSAPTGPGGIKFKGNGAAAVKPTEMVVEAVAGKKKSKFWVYAVEPIAQAQVQPPVEDVEMAEAGAENGHLHGGSLRDDASSVGGRDGIESQDVSIPGSSSPEPSMDDT</sequence>
<feature type="compositionally biased region" description="Basic and acidic residues" evidence="2">
    <location>
        <begin position="405"/>
        <end position="418"/>
    </location>
</feature>
<dbReference type="PANTHER" id="PTHR42107:SF1">
    <property type="entry name" value="WHIM1 DOMAIN-CONTAINING PROTEIN"/>
    <property type="match status" value="1"/>
</dbReference>
<proteinExistence type="predicted"/>
<protein>
    <recommendedName>
        <fullName evidence="5">WHIM1 domain-containing protein</fullName>
    </recommendedName>
</protein>
<feature type="compositionally biased region" description="Basic residues" evidence="2">
    <location>
        <begin position="363"/>
        <end position="373"/>
    </location>
</feature>
<feature type="region of interest" description="Disordered" evidence="2">
    <location>
        <begin position="474"/>
        <end position="534"/>
    </location>
</feature>
<feature type="region of interest" description="Disordered" evidence="2">
    <location>
        <begin position="314"/>
        <end position="333"/>
    </location>
</feature>
<dbReference type="OrthoDB" id="205403at2759"/>
<evidence type="ECO:0000313" key="4">
    <source>
        <dbReference type="Proteomes" id="UP000703269"/>
    </source>
</evidence>
<feature type="compositionally biased region" description="Polar residues" evidence="2">
    <location>
        <begin position="517"/>
        <end position="528"/>
    </location>
</feature>
<evidence type="ECO:0000313" key="3">
    <source>
        <dbReference type="EMBL" id="GJE85822.1"/>
    </source>
</evidence>
<feature type="compositionally biased region" description="Acidic residues" evidence="2">
    <location>
        <begin position="339"/>
        <end position="355"/>
    </location>
</feature>